<proteinExistence type="predicted"/>
<feature type="region of interest" description="Disordered" evidence="8">
    <location>
        <begin position="147"/>
        <end position="174"/>
    </location>
</feature>
<dbReference type="Gene3D" id="1.20.5.470">
    <property type="entry name" value="Single helix bin"/>
    <property type="match status" value="1"/>
</dbReference>
<evidence type="ECO:0000256" key="6">
    <source>
        <dbReference type="ARBA" id="ARBA00022741"/>
    </source>
</evidence>
<evidence type="ECO:0000256" key="2">
    <source>
        <dbReference type="ARBA" id="ARBA00012286"/>
    </source>
</evidence>
<dbReference type="Gene3D" id="3.90.1260.10">
    <property type="entry name" value="Argininosuccinate synthetase, chain A, domain 2"/>
    <property type="match status" value="1"/>
</dbReference>
<keyword evidence="5" id="KW-0028">Amino-acid biosynthesis</keyword>
<comment type="pathway">
    <text evidence="1">Amino-acid biosynthesis; L-arginine biosynthesis; L-arginine from L-ornithine and carbamoyl phosphate: step 2/3.</text>
</comment>
<keyword evidence="4 10" id="KW-0436">Ligase</keyword>
<dbReference type="GO" id="GO:0004055">
    <property type="term" value="F:argininosuccinate synthase activity"/>
    <property type="evidence" value="ECO:0007669"/>
    <property type="project" value="UniProtKB-EC"/>
</dbReference>
<feature type="non-terminal residue" evidence="10">
    <location>
        <position position="1"/>
    </location>
</feature>
<sequence length="174" mass="19576">GSYGWGRVDMVENRRVGIKSRETYECPGALAILMAHDDLESLTLERDLGHEKQRLEPRWAELVYDGMWFSPLKRAMDAFFAESQQYVTGDVRMQLSPGNCIVTGRRSPFSLYDHGLATYDPEDVFRHEYSEGFVRIWGLGLATWAGKQGSDSTGSSRDGSDSEARRAIDGEDSI</sequence>
<dbReference type="InterPro" id="IPR001518">
    <property type="entry name" value="Arginosuc_synth"/>
</dbReference>
<evidence type="ECO:0000256" key="4">
    <source>
        <dbReference type="ARBA" id="ARBA00022598"/>
    </source>
</evidence>
<name>T0ZL83_9ZZZZ</name>
<dbReference type="GO" id="GO:0000050">
    <property type="term" value="P:urea cycle"/>
    <property type="evidence" value="ECO:0007669"/>
    <property type="project" value="TreeGrafter"/>
</dbReference>
<reference evidence="10" key="2">
    <citation type="journal article" date="2014" name="ISME J.">
        <title>Microbial stratification in low pH oxic and suboxic macroscopic growths along an acid mine drainage.</title>
        <authorList>
            <person name="Mendez-Garcia C."/>
            <person name="Mesa V."/>
            <person name="Sprenger R.R."/>
            <person name="Richter M."/>
            <person name="Diez M.S."/>
            <person name="Solano J."/>
            <person name="Bargiela R."/>
            <person name="Golyshina O.V."/>
            <person name="Manteca A."/>
            <person name="Ramos J.L."/>
            <person name="Gallego J.R."/>
            <person name="Llorente I."/>
            <person name="Martins Dos Santos V.A."/>
            <person name="Jensen O.N."/>
            <person name="Pelaez A.I."/>
            <person name="Sanchez J."/>
            <person name="Ferrer M."/>
        </authorList>
    </citation>
    <scope>NUCLEOTIDE SEQUENCE</scope>
</reference>
<evidence type="ECO:0000256" key="1">
    <source>
        <dbReference type="ARBA" id="ARBA00004967"/>
    </source>
</evidence>
<evidence type="ECO:0000259" key="9">
    <source>
        <dbReference type="Pfam" id="PF20979"/>
    </source>
</evidence>
<evidence type="ECO:0000313" key="10">
    <source>
        <dbReference type="EMBL" id="EQD30565.1"/>
    </source>
</evidence>
<dbReference type="EMBL" id="AUZX01014998">
    <property type="protein sequence ID" value="EQD30565.1"/>
    <property type="molecule type" value="Genomic_DNA"/>
</dbReference>
<reference evidence="10" key="1">
    <citation type="submission" date="2013-08" db="EMBL/GenBank/DDBJ databases">
        <authorList>
            <person name="Mendez C."/>
            <person name="Richter M."/>
            <person name="Ferrer M."/>
            <person name="Sanchez J."/>
        </authorList>
    </citation>
    <scope>NUCLEOTIDE SEQUENCE</scope>
</reference>
<dbReference type="PANTHER" id="PTHR11587">
    <property type="entry name" value="ARGININOSUCCINATE SYNTHASE"/>
    <property type="match status" value="1"/>
</dbReference>
<dbReference type="GO" id="GO:0006526">
    <property type="term" value="P:L-arginine biosynthetic process"/>
    <property type="evidence" value="ECO:0007669"/>
    <property type="project" value="UniProtKB-UniPathway"/>
</dbReference>
<keyword evidence="3" id="KW-0055">Arginine biosynthesis</keyword>
<protein>
    <recommendedName>
        <fullName evidence="2">argininosuccinate synthase</fullName>
        <ecNumber evidence="2">6.3.4.5</ecNumber>
    </recommendedName>
</protein>
<comment type="caution">
    <text evidence="10">The sequence shown here is derived from an EMBL/GenBank/DDBJ whole genome shotgun (WGS) entry which is preliminary data.</text>
</comment>
<dbReference type="GO" id="GO:0005737">
    <property type="term" value="C:cytoplasm"/>
    <property type="evidence" value="ECO:0007669"/>
    <property type="project" value="TreeGrafter"/>
</dbReference>
<dbReference type="Pfam" id="PF20979">
    <property type="entry name" value="Arginosuc_syn_C"/>
    <property type="match status" value="1"/>
</dbReference>
<feature type="domain" description="Arginosuccinate synthase C-terminal" evidence="9">
    <location>
        <begin position="2"/>
        <end position="141"/>
    </location>
</feature>
<dbReference type="InterPro" id="IPR048268">
    <property type="entry name" value="Arginosuc_syn_C"/>
</dbReference>
<dbReference type="GO" id="GO:0000053">
    <property type="term" value="P:argininosuccinate metabolic process"/>
    <property type="evidence" value="ECO:0007669"/>
    <property type="project" value="TreeGrafter"/>
</dbReference>
<evidence type="ECO:0000256" key="8">
    <source>
        <dbReference type="SAM" id="MobiDB-lite"/>
    </source>
</evidence>
<evidence type="ECO:0000256" key="7">
    <source>
        <dbReference type="ARBA" id="ARBA00022840"/>
    </source>
</evidence>
<dbReference type="AlphaFoldDB" id="T0ZL83"/>
<evidence type="ECO:0000256" key="3">
    <source>
        <dbReference type="ARBA" id="ARBA00022571"/>
    </source>
</evidence>
<dbReference type="UniPathway" id="UPA00068">
    <property type="reaction ID" value="UER00113"/>
</dbReference>
<keyword evidence="7" id="KW-0067">ATP-binding</keyword>
<accession>T0ZL83</accession>
<dbReference type="EC" id="6.3.4.5" evidence="2"/>
<organism evidence="10">
    <name type="scientific">mine drainage metagenome</name>
    <dbReference type="NCBI Taxonomy" id="410659"/>
    <lineage>
        <taxon>unclassified sequences</taxon>
        <taxon>metagenomes</taxon>
        <taxon>ecological metagenomes</taxon>
    </lineage>
</organism>
<gene>
    <name evidence="10" type="ORF">B1A_20324</name>
</gene>
<dbReference type="PANTHER" id="PTHR11587:SF2">
    <property type="entry name" value="ARGININOSUCCINATE SYNTHASE"/>
    <property type="match status" value="1"/>
</dbReference>
<keyword evidence="6" id="KW-0547">Nucleotide-binding</keyword>
<dbReference type="InterPro" id="IPR024074">
    <property type="entry name" value="AS_cat/multimer_dom_body"/>
</dbReference>
<dbReference type="GO" id="GO:0005524">
    <property type="term" value="F:ATP binding"/>
    <property type="evidence" value="ECO:0007669"/>
    <property type="project" value="UniProtKB-KW"/>
</dbReference>
<feature type="compositionally biased region" description="Basic and acidic residues" evidence="8">
    <location>
        <begin position="158"/>
        <end position="174"/>
    </location>
</feature>
<dbReference type="SUPFAM" id="SSF69864">
    <property type="entry name" value="Argininosuccinate synthetase, C-terminal domain"/>
    <property type="match status" value="1"/>
</dbReference>
<evidence type="ECO:0000256" key="5">
    <source>
        <dbReference type="ARBA" id="ARBA00022605"/>
    </source>
</evidence>